<name>A0ABW5RFH6_9MICO</name>
<evidence type="ECO:0000313" key="1">
    <source>
        <dbReference type="EMBL" id="MFD2673816.1"/>
    </source>
</evidence>
<dbReference type="PROSITE" id="PS51257">
    <property type="entry name" value="PROKAR_LIPOPROTEIN"/>
    <property type="match status" value="1"/>
</dbReference>
<dbReference type="Proteomes" id="UP001597453">
    <property type="component" value="Unassembled WGS sequence"/>
</dbReference>
<dbReference type="RefSeq" id="WP_066055247.1">
    <property type="nucleotide sequence ID" value="NZ_JBHUNF010000001.1"/>
</dbReference>
<evidence type="ECO:0000313" key="2">
    <source>
        <dbReference type="Proteomes" id="UP001597453"/>
    </source>
</evidence>
<evidence type="ECO:0008006" key="3">
    <source>
        <dbReference type="Google" id="ProtNLM"/>
    </source>
</evidence>
<keyword evidence="2" id="KW-1185">Reference proteome</keyword>
<sequence length="127" mass="13603">MRSRALISIAAATLLLTGCTGGESVPQKTGKPTSYDSLEALRDAFIAAGGECPSWEEIDPGDYDAQAGRCNDKVVIAIYNKPEELEHAIQRSKDLAVGTHLLVGNNWMINVENPQDFVDALGGRTVS</sequence>
<proteinExistence type="predicted"/>
<organism evidence="1 2">
    <name type="scientific">Gulosibacter bifidus</name>
    <dbReference type="NCBI Taxonomy" id="272239"/>
    <lineage>
        <taxon>Bacteria</taxon>
        <taxon>Bacillati</taxon>
        <taxon>Actinomycetota</taxon>
        <taxon>Actinomycetes</taxon>
        <taxon>Micrococcales</taxon>
        <taxon>Microbacteriaceae</taxon>
        <taxon>Gulosibacter</taxon>
    </lineage>
</organism>
<gene>
    <name evidence="1" type="ORF">ACFSUQ_00645</name>
</gene>
<accession>A0ABW5RFH6</accession>
<comment type="caution">
    <text evidence="1">The sequence shown here is derived from an EMBL/GenBank/DDBJ whole genome shotgun (WGS) entry which is preliminary data.</text>
</comment>
<dbReference type="EMBL" id="JBHUNF010000001">
    <property type="protein sequence ID" value="MFD2673816.1"/>
    <property type="molecule type" value="Genomic_DNA"/>
</dbReference>
<reference evidence="2" key="1">
    <citation type="journal article" date="2019" name="Int. J. Syst. Evol. Microbiol.">
        <title>The Global Catalogue of Microorganisms (GCM) 10K type strain sequencing project: providing services to taxonomists for standard genome sequencing and annotation.</title>
        <authorList>
            <consortium name="The Broad Institute Genomics Platform"/>
            <consortium name="The Broad Institute Genome Sequencing Center for Infectious Disease"/>
            <person name="Wu L."/>
            <person name="Ma J."/>
        </authorList>
    </citation>
    <scope>NUCLEOTIDE SEQUENCE [LARGE SCALE GENOMIC DNA]</scope>
    <source>
        <strain evidence="2">TISTR 1511</strain>
    </source>
</reference>
<protein>
    <recommendedName>
        <fullName evidence="3">Lipoprotein</fullName>
    </recommendedName>
</protein>